<feature type="region of interest" description="Disordered" evidence="1">
    <location>
        <begin position="93"/>
        <end position="163"/>
    </location>
</feature>
<feature type="non-terminal residue" evidence="2">
    <location>
        <position position="1"/>
    </location>
</feature>
<proteinExistence type="predicted"/>
<protein>
    <submittedName>
        <fullName evidence="2">Uncharacterized protein LOC108037717</fullName>
    </submittedName>
</protein>
<dbReference type="RefSeq" id="XP_016969847.1">
    <property type="nucleotide sequence ID" value="XM_017114358.1"/>
</dbReference>
<feature type="compositionally biased region" description="Basic and acidic residues" evidence="1">
    <location>
        <begin position="93"/>
        <end position="117"/>
    </location>
</feature>
<evidence type="ECO:0000313" key="2">
    <source>
        <dbReference type="RefSeq" id="XP_016969847.1"/>
    </source>
</evidence>
<name>A0A6P4DWN6_DRORH</name>
<feature type="compositionally biased region" description="Polar residues" evidence="1">
    <location>
        <begin position="127"/>
        <end position="156"/>
    </location>
</feature>
<organism evidence="2">
    <name type="scientific">Drosophila rhopaloa</name>
    <name type="common">Fruit fly</name>
    <dbReference type="NCBI Taxonomy" id="1041015"/>
    <lineage>
        <taxon>Eukaryota</taxon>
        <taxon>Metazoa</taxon>
        <taxon>Ecdysozoa</taxon>
        <taxon>Arthropoda</taxon>
        <taxon>Hexapoda</taxon>
        <taxon>Insecta</taxon>
        <taxon>Pterygota</taxon>
        <taxon>Neoptera</taxon>
        <taxon>Endopterygota</taxon>
        <taxon>Diptera</taxon>
        <taxon>Brachycera</taxon>
        <taxon>Muscomorpha</taxon>
        <taxon>Ephydroidea</taxon>
        <taxon>Drosophilidae</taxon>
        <taxon>Drosophila</taxon>
        <taxon>Sophophora</taxon>
    </lineage>
</organism>
<evidence type="ECO:0000256" key="1">
    <source>
        <dbReference type="SAM" id="MobiDB-lite"/>
    </source>
</evidence>
<dbReference type="OrthoDB" id="6363430at2759"/>
<reference evidence="2" key="1">
    <citation type="submission" date="2025-08" db="UniProtKB">
        <authorList>
            <consortium name="RefSeq"/>
        </authorList>
    </citation>
    <scope>IDENTIFICATION</scope>
</reference>
<sequence length="163" mass="17728">CADPIYATAQKPGQSTCISATAFTQPVMTITTHSTKTTTSPLRLAHKAKAVGESKRVAKSVENVSQTDSVNLESILNDIETISEDILAIQLEKSKSRDNLSHNHNNKDDDRAKKPYRSEMNLYLQYDGTNPTISPATTETEIGTSTPAVTTSSESGNRWDGKL</sequence>
<feature type="non-terminal residue" evidence="2">
    <location>
        <position position="163"/>
    </location>
</feature>
<accession>A0A6P4DWN6</accession>
<dbReference type="AlphaFoldDB" id="A0A6P4DWN6"/>
<gene>
    <name evidence="2" type="primary">LOC108037717</name>
</gene>